<reference evidence="2" key="1">
    <citation type="submission" date="2016-10" db="EMBL/GenBank/DDBJ databases">
        <authorList>
            <person name="Varghese N."/>
            <person name="Submissions S."/>
        </authorList>
    </citation>
    <scope>NUCLEOTIDE SEQUENCE [LARGE SCALE GENOMIC DNA]</scope>
    <source>
        <strain evidence="2">S9</strain>
    </source>
</reference>
<evidence type="ECO:0000313" key="1">
    <source>
        <dbReference type="EMBL" id="SES08092.1"/>
    </source>
</evidence>
<organism evidence="1 2">
    <name type="scientific">Salipaludibacillus aurantiacus</name>
    <dbReference type="NCBI Taxonomy" id="1601833"/>
    <lineage>
        <taxon>Bacteria</taxon>
        <taxon>Bacillati</taxon>
        <taxon>Bacillota</taxon>
        <taxon>Bacilli</taxon>
        <taxon>Bacillales</taxon>
        <taxon>Bacillaceae</taxon>
    </lineage>
</organism>
<dbReference type="STRING" id="1601833.SAMN05518684_107178"/>
<dbReference type="RefSeq" id="WP_177174297.1">
    <property type="nucleotide sequence ID" value="NZ_FOGT01000007.1"/>
</dbReference>
<keyword evidence="2" id="KW-1185">Reference proteome</keyword>
<dbReference type="AlphaFoldDB" id="A0A1H9UFE7"/>
<accession>A0A1H9UFE7</accession>
<evidence type="ECO:0000313" key="2">
    <source>
        <dbReference type="Proteomes" id="UP000198571"/>
    </source>
</evidence>
<dbReference type="Proteomes" id="UP000198571">
    <property type="component" value="Unassembled WGS sequence"/>
</dbReference>
<sequence>MEELLTGIEYLDFDEQGYTFIDTDITALDLTADTFAQYEDTYLPPDFFESIDVEAEGLLSTFNAELEGEVHPETGVSYEVNKVLTDEGLWKKGVFPVFDAEFDAHLPIDQYQASPYYHQQIANEQLQFAYETDASRFSHFGEDQIEQIIDGETPEGYVWHHHEEMGRMQLVESNMHDPSGHTGGMSIWGGGYS</sequence>
<dbReference type="EMBL" id="FOGT01000007">
    <property type="protein sequence ID" value="SES08092.1"/>
    <property type="molecule type" value="Genomic_DNA"/>
</dbReference>
<name>A0A1H9UFE7_9BACI</name>
<protein>
    <submittedName>
        <fullName evidence="1">DNase/tRNase domain of colicin-like bacteriocin</fullName>
    </submittedName>
</protein>
<proteinExistence type="predicted"/>
<gene>
    <name evidence="1" type="ORF">SAMN05518684_107178</name>
</gene>
<dbReference type="Pfam" id="PF12639">
    <property type="entry name" value="Colicin-DNase"/>
    <property type="match status" value="1"/>
</dbReference>